<sequence length="70" mass="8259">MKPDINVSAFKTIINRKHKIKLLKQVKGNLHLRQQASRQKERRNLQTCLNYEVTEQNTSNMDMELQSGYV</sequence>
<dbReference type="EMBL" id="CM015720">
    <property type="protein sequence ID" value="KAF3693549.1"/>
    <property type="molecule type" value="Genomic_DNA"/>
</dbReference>
<reference evidence="2" key="2">
    <citation type="submission" date="2019-02" db="EMBL/GenBank/DDBJ databases">
        <title>Opniocepnalus argus Var Kimnra genome.</title>
        <authorList>
            <person name="Zhou C."/>
            <person name="Xiao S."/>
        </authorList>
    </citation>
    <scope>NUCLEOTIDE SEQUENCE [LARGE SCALE GENOMIC DNA]</scope>
</reference>
<reference evidence="1 2" key="1">
    <citation type="submission" date="2019-02" db="EMBL/GenBank/DDBJ databases">
        <title>Opniocepnalus argus genome.</title>
        <authorList>
            <person name="Zhou C."/>
            <person name="Xiao S."/>
        </authorList>
    </citation>
    <scope>NUCLEOTIDE SEQUENCE [LARGE SCALE GENOMIC DNA]</scope>
    <source>
        <strain evidence="1">OARG1902GOOAL</strain>
        <tissue evidence="1">Muscle</tissue>
    </source>
</reference>
<organism evidence="1 2">
    <name type="scientific">Channa argus</name>
    <name type="common">Northern snakehead</name>
    <name type="synonym">Ophicephalus argus</name>
    <dbReference type="NCBI Taxonomy" id="215402"/>
    <lineage>
        <taxon>Eukaryota</taxon>
        <taxon>Metazoa</taxon>
        <taxon>Chordata</taxon>
        <taxon>Craniata</taxon>
        <taxon>Vertebrata</taxon>
        <taxon>Euteleostomi</taxon>
        <taxon>Actinopterygii</taxon>
        <taxon>Neopterygii</taxon>
        <taxon>Teleostei</taxon>
        <taxon>Neoteleostei</taxon>
        <taxon>Acanthomorphata</taxon>
        <taxon>Anabantaria</taxon>
        <taxon>Anabantiformes</taxon>
        <taxon>Channoidei</taxon>
        <taxon>Channidae</taxon>
        <taxon>Channa</taxon>
    </lineage>
</organism>
<evidence type="ECO:0000313" key="1">
    <source>
        <dbReference type="EMBL" id="KAF3693549.1"/>
    </source>
</evidence>
<keyword evidence="2" id="KW-1185">Reference proteome</keyword>
<name>A0A6G1PTJ3_CHAAH</name>
<accession>A0A6G1PTJ3</accession>
<proteinExistence type="predicted"/>
<evidence type="ECO:0000313" key="2">
    <source>
        <dbReference type="Proteomes" id="UP000503349"/>
    </source>
</evidence>
<dbReference type="AlphaFoldDB" id="A0A6G1PTJ3"/>
<protein>
    <submittedName>
        <fullName evidence="1">Uncharacterized protein</fullName>
    </submittedName>
</protein>
<gene>
    <name evidence="1" type="ORF">EXN66_Car009225</name>
</gene>
<dbReference type="Proteomes" id="UP000503349">
    <property type="component" value="Chromosome 9"/>
</dbReference>